<protein>
    <submittedName>
        <fullName evidence="3">Uncharacterized protein</fullName>
    </submittedName>
</protein>
<evidence type="ECO:0000313" key="3">
    <source>
        <dbReference type="EMBL" id="MBF4632423.1"/>
    </source>
</evidence>
<proteinExistence type="predicted"/>
<feature type="transmembrane region" description="Helical" evidence="2">
    <location>
        <begin position="12"/>
        <end position="34"/>
    </location>
</feature>
<evidence type="ECO:0000256" key="2">
    <source>
        <dbReference type="SAM" id="Phobius"/>
    </source>
</evidence>
<gene>
    <name evidence="3" type="ORF">ITJ42_14460</name>
</gene>
<feature type="region of interest" description="Disordered" evidence="1">
    <location>
        <begin position="72"/>
        <end position="99"/>
    </location>
</feature>
<keyword evidence="2" id="KW-0472">Membrane</keyword>
<feature type="transmembrane region" description="Helical" evidence="2">
    <location>
        <begin position="46"/>
        <end position="66"/>
    </location>
</feature>
<dbReference type="AlphaFoldDB" id="A0A8I0SB93"/>
<dbReference type="Proteomes" id="UP000634579">
    <property type="component" value="Unassembled WGS sequence"/>
</dbReference>
<reference evidence="3 4" key="1">
    <citation type="submission" date="2020-10" db="EMBL/GenBank/DDBJ databases">
        <title>Draft genome sequences of plant-associated actinobacteria.</title>
        <authorList>
            <person name="Tarlachkov S.V."/>
            <person name="Starodumova I.P."/>
            <person name="Dorofeeva L.V."/>
            <person name="Prisyazhnaya N.V."/>
            <person name="Roubtsova T.V."/>
            <person name="Chizhov V.N."/>
            <person name="Nadler S.A."/>
            <person name="Subbotin S.A."/>
            <person name="Evtushenko L.I."/>
        </authorList>
    </citation>
    <scope>NUCLEOTIDE SEQUENCE [LARGE SCALE GENOMIC DNA]</scope>
    <source>
        <strain evidence="3 4">VKM Ac-2886</strain>
    </source>
</reference>
<organism evidence="3 4">
    <name type="scientific">Clavibacter phaseoli</name>
    <dbReference type="NCBI Taxonomy" id="1734031"/>
    <lineage>
        <taxon>Bacteria</taxon>
        <taxon>Bacillati</taxon>
        <taxon>Actinomycetota</taxon>
        <taxon>Actinomycetes</taxon>
        <taxon>Micrococcales</taxon>
        <taxon>Microbacteriaceae</taxon>
        <taxon>Clavibacter</taxon>
    </lineage>
</organism>
<dbReference type="EMBL" id="JADKRP010000004">
    <property type="protein sequence ID" value="MBF4632423.1"/>
    <property type="molecule type" value="Genomic_DNA"/>
</dbReference>
<accession>A0A8I0SB93</accession>
<name>A0A8I0SB93_9MICO</name>
<keyword evidence="2" id="KW-0812">Transmembrane</keyword>
<evidence type="ECO:0000313" key="4">
    <source>
        <dbReference type="Proteomes" id="UP000634579"/>
    </source>
</evidence>
<comment type="caution">
    <text evidence="3">The sequence shown here is derived from an EMBL/GenBank/DDBJ whole genome shotgun (WGS) entry which is preliminary data.</text>
</comment>
<evidence type="ECO:0000256" key="1">
    <source>
        <dbReference type="SAM" id="MobiDB-lite"/>
    </source>
</evidence>
<sequence>MFLRRDQGWADTWGLIAIGVVLCVVSVLGLTGAFGEISSVGRFETIVLFGVPLGILAIVGGIVNIFRQAARPRDDTHDDGSVSDRPGRDRPAPDGMIDR</sequence>
<keyword evidence="4" id="KW-1185">Reference proteome</keyword>
<keyword evidence="2" id="KW-1133">Transmembrane helix</keyword>
<dbReference type="RefSeq" id="WP_194676035.1">
    <property type="nucleotide sequence ID" value="NZ_JADKRP010000004.1"/>
</dbReference>